<proteinExistence type="predicted"/>
<gene>
    <name evidence="1" type="ORF">Amon02_001090100</name>
</gene>
<sequence length="292" mass="32430">MGRDGIDNGWIQFSNVEIPREYMLSKFTSIDDDGEVVDPPLAQLAYGALLGGRVTMVTDSWRTSERFITIALRYAVGRRQFQKKKGDGAENQLINYNLHQRRLIPYLAWTYGMSVASHEIQRVYKETLANLDEGVETQDFEKLKSGIDQLKSLFGDSASLKSTCTWTCLSLIEECRQSCGGHGYSAYAGFAKGFEDHAVQCTWEGDNNVLAQNSGRITIQKIKAGPKSFKGSYGFLAGAFQDGEVLQNEQSLNDLQQLLTSFNSVILRIGSDSLSKLARLGNDWDAIAAEKP</sequence>
<dbReference type="Proteomes" id="UP001165064">
    <property type="component" value="Unassembled WGS sequence"/>
</dbReference>
<accession>A0ACB5U2U8</accession>
<name>A0ACB5U2U8_AMBMO</name>
<keyword evidence="2" id="KW-1185">Reference proteome</keyword>
<reference evidence="1" key="1">
    <citation type="submission" date="2023-04" db="EMBL/GenBank/DDBJ databases">
        <title>Ambrosiozyma monospora NBRC 10751.</title>
        <authorList>
            <person name="Ichikawa N."/>
            <person name="Sato H."/>
            <person name="Tonouchi N."/>
        </authorList>
    </citation>
    <scope>NUCLEOTIDE SEQUENCE</scope>
    <source>
        <strain evidence="1">NBRC 10751</strain>
    </source>
</reference>
<evidence type="ECO:0000313" key="1">
    <source>
        <dbReference type="EMBL" id="GMF00040.1"/>
    </source>
</evidence>
<evidence type="ECO:0000313" key="2">
    <source>
        <dbReference type="Proteomes" id="UP001165064"/>
    </source>
</evidence>
<organism evidence="1 2">
    <name type="scientific">Ambrosiozyma monospora</name>
    <name type="common">Yeast</name>
    <name type="synonym">Endomycopsis monosporus</name>
    <dbReference type="NCBI Taxonomy" id="43982"/>
    <lineage>
        <taxon>Eukaryota</taxon>
        <taxon>Fungi</taxon>
        <taxon>Dikarya</taxon>
        <taxon>Ascomycota</taxon>
        <taxon>Saccharomycotina</taxon>
        <taxon>Pichiomycetes</taxon>
        <taxon>Pichiales</taxon>
        <taxon>Pichiaceae</taxon>
        <taxon>Ambrosiozyma</taxon>
    </lineage>
</organism>
<dbReference type="EMBL" id="BSXS01011243">
    <property type="protein sequence ID" value="GMF00040.1"/>
    <property type="molecule type" value="Genomic_DNA"/>
</dbReference>
<protein>
    <submittedName>
        <fullName evidence="1">Unnamed protein product</fullName>
    </submittedName>
</protein>
<comment type="caution">
    <text evidence="1">The sequence shown here is derived from an EMBL/GenBank/DDBJ whole genome shotgun (WGS) entry which is preliminary data.</text>
</comment>